<evidence type="ECO:0000313" key="1">
    <source>
        <dbReference type="EMBL" id="CPT71883.1"/>
    </source>
</evidence>
<dbReference type="RefSeq" id="WP_017207367.1">
    <property type="nucleotide sequence ID" value="NZ_CSTX01000025.1"/>
</dbReference>
<comment type="caution">
    <text evidence="1">The sequence shown here is derived from an EMBL/GenBank/DDBJ whole genome shotgun (WGS) entry which is preliminary data.</text>
</comment>
<organism evidence="1 2">
    <name type="scientific">Mycobacteroides abscessus</name>
    <dbReference type="NCBI Taxonomy" id="36809"/>
    <lineage>
        <taxon>Bacteria</taxon>
        <taxon>Bacillati</taxon>
        <taxon>Actinomycetota</taxon>
        <taxon>Actinomycetes</taxon>
        <taxon>Mycobacteriales</taxon>
        <taxon>Mycobacteriaceae</taxon>
        <taxon>Mycobacteroides</taxon>
    </lineage>
</organism>
<gene>
    <name evidence="1" type="ORF">ERS075527_05522</name>
</gene>
<dbReference type="AlphaFoldDB" id="A0AB33TC83"/>
<evidence type="ECO:0000313" key="2">
    <source>
        <dbReference type="Proteomes" id="UP000038487"/>
    </source>
</evidence>
<reference evidence="1 2" key="1">
    <citation type="submission" date="2015-03" db="EMBL/GenBank/DDBJ databases">
        <authorList>
            <consortium name="Pathogen Informatics"/>
            <person name="Murphy D."/>
        </authorList>
    </citation>
    <scope>NUCLEOTIDE SEQUENCE [LARGE SCALE GENOMIC DNA]</scope>
    <source>
        <strain evidence="1 2">PAP036</strain>
    </source>
</reference>
<accession>A0AB33TC83</accession>
<sequence>MLPRVRLRTYLRGALTDTLNVDAGARAQLIKAVPVLPVGSQARSGFQDRPHSVADLAGSFVNAVGGIDYRDHSAVARQSDASALTQRDKRGNAFLRAATDTGR</sequence>
<dbReference type="EMBL" id="CSUW01000026">
    <property type="protein sequence ID" value="CPT71883.1"/>
    <property type="molecule type" value="Genomic_DNA"/>
</dbReference>
<protein>
    <submittedName>
        <fullName evidence="1">Uncharacterized protein</fullName>
    </submittedName>
</protein>
<dbReference type="Proteomes" id="UP000038487">
    <property type="component" value="Unassembled WGS sequence"/>
</dbReference>
<proteinExistence type="predicted"/>
<name>A0AB33TC83_9MYCO</name>